<keyword evidence="7" id="KW-0408">Iron</keyword>
<dbReference type="Pfam" id="PF00487">
    <property type="entry name" value="FA_desaturase"/>
    <property type="match status" value="1"/>
</dbReference>
<accession>A0A060NQW4</accession>
<dbReference type="PANTHER" id="PTHR11351:SF33">
    <property type="entry name" value="DELTA-9 FATTY ACID DESATURASE, DESA"/>
    <property type="match status" value="1"/>
</dbReference>
<dbReference type="InterPro" id="IPR002560">
    <property type="entry name" value="Transposase_DDE"/>
</dbReference>
<evidence type="ECO:0000256" key="6">
    <source>
        <dbReference type="ARBA" id="ARBA00023002"/>
    </source>
</evidence>
<evidence type="ECO:0000256" key="10">
    <source>
        <dbReference type="SAM" id="Phobius"/>
    </source>
</evidence>
<organism evidence="13 14">
    <name type="scientific">Serpentinimonas maccroryi</name>
    <dbReference type="NCBI Taxonomy" id="1458426"/>
    <lineage>
        <taxon>Bacteria</taxon>
        <taxon>Pseudomonadati</taxon>
        <taxon>Pseudomonadota</taxon>
        <taxon>Betaproteobacteria</taxon>
        <taxon>Burkholderiales</taxon>
        <taxon>Comamonadaceae</taxon>
        <taxon>Serpentinimonas</taxon>
    </lineage>
</organism>
<dbReference type="Proteomes" id="UP000066014">
    <property type="component" value="Chromosome"/>
</dbReference>
<dbReference type="AlphaFoldDB" id="A0A060NQW4"/>
<keyword evidence="9 10" id="KW-0472">Membrane</keyword>
<feature type="domain" description="Fatty acid desaturase" evidence="11">
    <location>
        <begin position="23"/>
        <end position="246"/>
    </location>
</feature>
<dbReference type="HOGENOM" id="CLU_062181_0_0_4"/>
<reference evidence="13 14" key="1">
    <citation type="journal article" date="2014" name="Nat. Commun.">
        <title>Physiological and genomic features of highly alkaliphilic hydrogen-utilizing Betaproteobacteria from a continental serpentinizing site.</title>
        <authorList>
            <person name="Suzuki S."/>
            <person name="Kuenen J.G."/>
            <person name="Schipper K."/>
            <person name="van der Velde S."/>
            <person name="Ishii S."/>
            <person name="Wu A."/>
            <person name="Sorokin D.Y."/>
            <person name="Tenney A."/>
            <person name="Meng X.Y."/>
            <person name="Morrill P.L."/>
            <person name="Kamagata Y."/>
            <person name="Muyzer G."/>
            <person name="Nealson K.H."/>
        </authorList>
    </citation>
    <scope>NUCLEOTIDE SEQUENCE [LARGE SCALE GENOMIC DNA]</scope>
    <source>
        <strain evidence="13 14">B1</strain>
    </source>
</reference>
<evidence type="ECO:0000256" key="2">
    <source>
        <dbReference type="ARBA" id="ARBA00008749"/>
    </source>
</evidence>
<evidence type="ECO:0000256" key="3">
    <source>
        <dbReference type="ARBA" id="ARBA00022692"/>
    </source>
</evidence>
<keyword evidence="6" id="KW-0560">Oxidoreductase</keyword>
<evidence type="ECO:0000256" key="9">
    <source>
        <dbReference type="ARBA" id="ARBA00023136"/>
    </source>
</evidence>
<evidence type="ECO:0000256" key="8">
    <source>
        <dbReference type="ARBA" id="ARBA00023098"/>
    </source>
</evidence>
<keyword evidence="3 10" id="KW-0812">Transmembrane</keyword>
<dbReference type="InterPro" id="IPR005804">
    <property type="entry name" value="FA_desaturase_dom"/>
</dbReference>
<sequence length="408" mass="45916">MSIESFWGASLHFLVHGLTGAAWWQALLLGLVCTHLTIVSVTLYLHRHSAHRALDLHPALAHGFRFWLWLSTGMKTKDWTAIHRKHHAKCEQVGDPHSPVVFGIKKVFWQGAELYRAEAQNPDTLARYGHGTPDDWIERRLYSRWPQVGIVLMLLLYVSLFGALGLALWAMQMVWIPFWAAGVVNGIGHYWGYRNFESPDASANVSPWGIVIGGEELHNNHHTYPTSAKFSVKPYEFDLGWAYIRALSALGLARARKTPPKPAFGAVRPVADADTLEALIAHRYEVMAAYAQQMRAAVAAELAGLQARRSDASALRAVRRWLHRDDAQVPPQHQAQVQQVRAQHPTLAQMHAMREELRLLWNNTARSREQLAQDLHAWCQRAEASGIAALREFSERLRALHPAPALAA</sequence>
<evidence type="ECO:0000313" key="13">
    <source>
        <dbReference type="EMBL" id="BAO84167.1"/>
    </source>
</evidence>
<comment type="similarity">
    <text evidence="2">Belongs to the fatty acid desaturase type 2 family.</text>
</comment>
<keyword evidence="5 10" id="KW-1133">Transmembrane helix</keyword>
<evidence type="ECO:0000256" key="7">
    <source>
        <dbReference type="ARBA" id="ARBA00023004"/>
    </source>
</evidence>
<name>A0A060NQW4_9BURK</name>
<dbReference type="InterPro" id="IPR015876">
    <property type="entry name" value="Acyl-CoA_DS"/>
</dbReference>
<evidence type="ECO:0000259" key="12">
    <source>
        <dbReference type="Pfam" id="PF01610"/>
    </source>
</evidence>
<dbReference type="GO" id="GO:0006631">
    <property type="term" value="P:fatty acid metabolic process"/>
    <property type="evidence" value="ECO:0007669"/>
    <property type="project" value="UniProtKB-KW"/>
</dbReference>
<evidence type="ECO:0000256" key="4">
    <source>
        <dbReference type="ARBA" id="ARBA00022832"/>
    </source>
</evidence>
<evidence type="ECO:0000259" key="11">
    <source>
        <dbReference type="Pfam" id="PF00487"/>
    </source>
</evidence>
<dbReference type="GO" id="GO:0016717">
    <property type="term" value="F:oxidoreductase activity, acting on paired donors, with oxidation of a pair of donors resulting in the reduction of molecular oxygen to two molecules of water"/>
    <property type="evidence" value="ECO:0007669"/>
    <property type="project" value="InterPro"/>
</dbReference>
<dbReference type="GO" id="GO:0016020">
    <property type="term" value="C:membrane"/>
    <property type="evidence" value="ECO:0007669"/>
    <property type="project" value="UniProtKB-SubCell"/>
</dbReference>
<keyword evidence="14" id="KW-1185">Reference proteome</keyword>
<keyword evidence="4" id="KW-0276">Fatty acid metabolism</keyword>
<feature type="domain" description="Transposase IS204/IS1001/IS1096/IS1165 DDE" evidence="12">
    <location>
        <begin position="288"/>
        <end position="398"/>
    </location>
</feature>
<dbReference type="PANTHER" id="PTHR11351">
    <property type="entry name" value="ACYL-COA DESATURASE"/>
    <property type="match status" value="1"/>
</dbReference>
<comment type="subcellular location">
    <subcellularLocation>
        <location evidence="1">Membrane</location>
        <topology evidence="1">Multi-pass membrane protein</topology>
    </subcellularLocation>
</comment>
<gene>
    <name evidence="13" type="ORF">SMCB_1939</name>
</gene>
<dbReference type="KEGG" id="cbab:SMCB_1939"/>
<protein>
    <submittedName>
        <fullName evidence="13">Fatty-acid desaturase</fullName>
    </submittedName>
</protein>
<evidence type="ECO:0000256" key="5">
    <source>
        <dbReference type="ARBA" id="ARBA00022989"/>
    </source>
</evidence>
<dbReference type="CDD" id="cd03505">
    <property type="entry name" value="Delta9-FADS-like"/>
    <property type="match status" value="1"/>
</dbReference>
<dbReference type="Pfam" id="PF01610">
    <property type="entry name" value="DDE_Tnp_ISL3"/>
    <property type="match status" value="1"/>
</dbReference>
<feature type="transmembrane region" description="Helical" evidence="10">
    <location>
        <begin position="22"/>
        <end position="45"/>
    </location>
</feature>
<proteinExistence type="inferred from homology"/>
<dbReference type="OrthoDB" id="9768289at2"/>
<evidence type="ECO:0000256" key="1">
    <source>
        <dbReference type="ARBA" id="ARBA00004141"/>
    </source>
</evidence>
<dbReference type="STRING" id="1458426.SMCB_1939"/>
<feature type="transmembrane region" description="Helical" evidence="10">
    <location>
        <begin position="148"/>
        <end position="170"/>
    </location>
</feature>
<keyword evidence="8" id="KW-0443">Lipid metabolism</keyword>
<dbReference type="EMBL" id="AP014569">
    <property type="protein sequence ID" value="BAO84167.1"/>
    <property type="molecule type" value="Genomic_DNA"/>
</dbReference>
<evidence type="ECO:0000313" key="14">
    <source>
        <dbReference type="Proteomes" id="UP000066014"/>
    </source>
</evidence>